<dbReference type="AlphaFoldDB" id="A0A9N8DZR7"/>
<feature type="compositionally biased region" description="Low complexity" evidence="1">
    <location>
        <begin position="88"/>
        <end position="101"/>
    </location>
</feature>
<proteinExistence type="predicted"/>
<accession>A0A9N8DZR7</accession>
<sequence>MGQCQSQSSLPTNIIDDVSHQQAHPPALNEPSEVCSQSCTIEPVYPAFSVPKKESATTGTSTTSAARSSPRRQRQSSSVGAGLGTSRSDSFFNTSMSVSSSESDDAPALMLPAEYQTPTCEVSMMGMSQELLDDCSWGEIDSPAVMYFDSSKRRSTMATSTSNSEDNDDEEASVTDSIRDKYELRLLAY</sequence>
<gene>
    <name evidence="2" type="ORF">SEMRO_505_G156110.1</name>
</gene>
<dbReference type="Proteomes" id="UP001153069">
    <property type="component" value="Unassembled WGS sequence"/>
</dbReference>
<feature type="compositionally biased region" description="Polar residues" evidence="1">
    <location>
        <begin position="1"/>
        <end position="12"/>
    </location>
</feature>
<protein>
    <submittedName>
        <fullName evidence="2">Uncharacterized protein</fullName>
    </submittedName>
</protein>
<keyword evidence="3" id="KW-1185">Reference proteome</keyword>
<feature type="region of interest" description="Disordered" evidence="1">
    <location>
        <begin position="50"/>
        <end position="107"/>
    </location>
</feature>
<name>A0A9N8DZR7_9STRA</name>
<organism evidence="2 3">
    <name type="scientific">Seminavis robusta</name>
    <dbReference type="NCBI Taxonomy" id="568900"/>
    <lineage>
        <taxon>Eukaryota</taxon>
        <taxon>Sar</taxon>
        <taxon>Stramenopiles</taxon>
        <taxon>Ochrophyta</taxon>
        <taxon>Bacillariophyta</taxon>
        <taxon>Bacillariophyceae</taxon>
        <taxon>Bacillariophycidae</taxon>
        <taxon>Naviculales</taxon>
        <taxon>Naviculaceae</taxon>
        <taxon>Seminavis</taxon>
    </lineage>
</organism>
<feature type="region of interest" description="Disordered" evidence="1">
    <location>
        <begin position="152"/>
        <end position="176"/>
    </location>
</feature>
<comment type="caution">
    <text evidence="2">The sequence shown here is derived from an EMBL/GenBank/DDBJ whole genome shotgun (WGS) entry which is preliminary data.</text>
</comment>
<evidence type="ECO:0000313" key="2">
    <source>
        <dbReference type="EMBL" id="CAB9511822.1"/>
    </source>
</evidence>
<feature type="compositionally biased region" description="Low complexity" evidence="1">
    <location>
        <begin position="56"/>
        <end position="68"/>
    </location>
</feature>
<evidence type="ECO:0000313" key="3">
    <source>
        <dbReference type="Proteomes" id="UP001153069"/>
    </source>
</evidence>
<evidence type="ECO:0000256" key="1">
    <source>
        <dbReference type="SAM" id="MobiDB-lite"/>
    </source>
</evidence>
<feature type="region of interest" description="Disordered" evidence="1">
    <location>
        <begin position="1"/>
        <end position="35"/>
    </location>
</feature>
<reference evidence="2" key="1">
    <citation type="submission" date="2020-06" db="EMBL/GenBank/DDBJ databases">
        <authorList>
            <consortium name="Plant Systems Biology data submission"/>
        </authorList>
    </citation>
    <scope>NUCLEOTIDE SEQUENCE</scope>
    <source>
        <strain evidence="2">D6</strain>
    </source>
</reference>
<dbReference type="EMBL" id="CAICTM010000504">
    <property type="protein sequence ID" value="CAB9511822.1"/>
    <property type="molecule type" value="Genomic_DNA"/>
</dbReference>